<dbReference type="Gene3D" id="3.20.20.150">
    <property type="entry name" value="Divalent-metal-dependent TIM barrel enzymes"/>
    <property type="match status" value="1"/>
</dbReference>
<dbReference type="KEGG" id="rhf:EUB48_11965"/>
<dbReference type="GO" id="GO:0046279">
    <property type="term" value="P:3,4-dihydroxybenzoate biosynthetic process"/>
    <property type="evidence" value="ECO:0007669"/>
    <property type="project" value="UniProtKB-UniRule"/>
</dbReference>
<comment type="similarity">
    <text evidence="1">Belongs to the bacterial two-domain DSD family.</text>
</comment>
<dbReference type="PROSITE" id="PS51819">
    <property type="entry name" value="VOC"/>
    <property type="match status" value="1"/>
</dbReference>
<proteinExistence type="inferred from homology"/>
<dbReference type="Pfam" id="PF00903">
    <property type="entry name" value="Glyoxalase"/>
    <property type="match status" value="1"/>
</dbReference>
<dbReference type="SUPFAM" id="SSF51658">
    <property type="entry name" value="Xylose isomerase-like"/>
    <property type="match status" value="1"/>
</dbReference>
<keyword evidence="1" id="KW-0479">Metal-binding</keyword>
<feature type="binding site" evidence="1">
    <location>
        <position position="546"/>
    </location>
    <ligand>
        <name>Mg(2+)</name>
        <dbReference type="ChEBI" id="CHEBI:18420"/>
    </ligand>
</feature>
<reference evidence="3 4" key="1">
    <citation type="submission" date="2019-01" db="EMBL/GenBank/DDBJ databases">
        <title>Genomic insights into a novel species Rhodoferax sp.</title>
        <authorList>
            <person name="Jin L."/>
        </authorList>
    </citation>
    <scope>NUCLEOTIDE SEQUENCE [LARGE SCALE GENOMIC DNA]</scope>
    <source>
        <strain evidence="3 4">CHu59-6-5</strain>
    </source>
</reference>
<dbReference type="GO" id="GO:0046565">
    <property type="term" value="F:3-dehydroshikimate dehydratase activity"/>
    <property type="evidence" value="ECO:0007669"/>
    <property type="project" value="UniProtKB-UniRule"/>
</dbReference>
<dbReference type="UniPathway" id="UPA00088"/>
<comment type="function">
    <text evidence="1">Catalyzes the conversion of 3-dehydroshikimate to protocatechuate (3,4-dihydroxybenzoate), a common intermediate of quinate and shikimate degradation pathways.</text>
</comment>
<dbReference type="InterPro" id="IPR037523">
    <property type="entry name" value="VOC_core"/>
</dbReference>
<dbReference type="InterPro" id="IPR036237">
    <property type="entry name" value="Xyl_isomerase-like_sf"/>
</dbReference>
<dbReference type="SUPFAM" id="SSF54593">
    <property type="entry name" value="Glyoxalase/Bleomycin resistance protein/Dihydroxybiphenyl dioxygenase"/>
    <property type="match status" value="1"/>
</dbReference>
<comment type="catalytic activity">
    <reaction evidence="1">
        <text>3-dehydroshikimate = 3,4-dihydroxybenzoate + H2O</text>
        <dbReference type="Rhea" id="RHEA:24848"/>
        <dbReference type="ChEBI" id="CHEBI:15377"/>
        <dbReference type="ChEBI" id="CHEBI:16630"/>
        <dbReference type="ChEBI" id="CHEBI:36241"/>
        <dbReference type="EC" id="4.2.1.118"/>
    </reaction>
</comment>
<sequence>MRRSIATVSMSGTLRQKLEAIAAARFDAIELFENDFINFNGSATELRAMAADLGLGIDLYQPLRDFEGMPDELFRRNLERAERKFDVMQALGAPLMLVCSNTSPQSQGDAERSAAQLHELAERAARRNLRIGFEALAWGRWVKLYAQAWRLVERANHPHLGLILDSFHTLSLGDDPAGIKDIPGERIFFVQMADAPLLAMDVLQWARHHRNFPGQGQFDLENFFEKTLLSGYDGNLSLEIFNDVFRETPNRRTAVDAMRSLLYLESQVRRRLERLRDGTDQDAPSDALREMADSTLRRIELFDPPDALPLGGIAFLEFGVDDEAAVALGALFEQLGFARAGRHRSKAVTLYRQGGIKLIVNAQPGSDARARFDQQGPSVCALGLVTSDPARAANRASALLSARYDSPRGPNELRLPAIVAPGGTVVHFVPGAAGDVGGLAADFVPEASEASRTDAPAACGLQAIDHIAMGLANDQFDTWMLFCRAVLGLQPGESLELADPFGLIRSCGLANAGRSVRMVLNVSLSQRTRTARQVSATGRSGASVHHIALRCDDIFAAMTRLRANDVRFVPISGNYYDDLLARLDLDEPLVRRMQALDILYDRSTTGEYFHAYTEAFADRFFFEIVQRNDYDGYGAVNAPARMASQEQGGQR</sequence>
<protein>
    <recommendedName>
        <fullName evidence="1">3-dehydroshikimate dehydratase</fullName>
        <shortName evidence="1">DSD</shortName>
        <ecNumber evidence="1">4.2.1.118</ecNumber>
    </recommendedName>
</protein>
<evidence type="ECO:0000259" key="2">
    <source>
        <dbReference type="PROSITE" id="PS51819"/>
    </source>
</evidence>
<dbReference type="Pfam" id="PF01261">
    <property type="entry name" value="AP_endonuc_2"/>
    <property type="match status" value="1"/>
</dbReference>
<dbReference type="EMBL" id="CP035503">
    <property type="protein sequence ID" value="QDL37910.1"/>
    <property type="molecule type" value="Genomic_DNA"/>
</dbReference>
<keyword evidence="1" id="KW-0456">Lyase</keyword>
<dbReference type="Pfam" id="PF14696">
    <property type="entry name" value="Glyoxalase_5"/>
    <property type="match status" value="1"/>
</dbReference>
<feature type="binding site" evidence="1">
    <location>
        <position position="134"/>
    </location>
    <ligand>
        <name>a divalent metal cation</name>
        <dbReference type="ChEBI" id="CHEBI:60240"/>
        <note>catalytic</note>
    </ligand>
</feature>
<evidence type="ECO:0000313" key="3">
    <source>
        <dbReference type="EMBL" id="QDL37910.1"/>
    </source>
</evidence>
<feature type="binding site" evidence="1">
    <location>
        <position position="191"/>
    </location>
    <ligand>
        <name>a divalent metal cation</name>
        <dbReference type="ChEBI" id="CHEBI:60240"/>
        <note>catalytic</note>
    </ligand>
</feature>
<dbReference type="InterPro" id="IPR004360">
    <property type="entry name" value="Glyas_Fos-R_dOase_dom"/>
</dbReference>
<dbReference type="GO" id="GO:0016853">
    <property type="term" value="F:isomerase activity"/>
    <property type="evidence" value="ECO:0007669"/>
    <property type="project" value="UniProtKB-KW"/>
</dbReference>
<keyword evidence="3" id="KW-0413">Isomerase</keyword>
<feature type="binding site" evidence="1">
    <location>
        <position position="239"/>
    </location>
    <ligand>
        <name>a divalent metal cation</name>
        <dbReference type="ChEBI" id="CHEBI:60240"/>
        <note>catalytic</note>
    </ligand>
</feature>
<feature type="binding site" evidence="1">
    <location>
        <position position="165"/>
    </location>
    <ligand>
        <name>a divalent metal cation</name>
        <dbReference type="ChEBI" id="CHEBI:60240"/>
        <note>catalytic</note>
    </ligand>
</feature>
<comment type="pathway">
    <text evidence="1">Aromatic compound metabolism; 3,4-dihydroxybenzoate biosynthesis.</text>
</comment>
<dbReference type="GO" id="GO:0046872">
    <property type="term" value="F:metal ion binding"/>
    <property type="evidence" value="ECO:0007669"/>
    <property type="project" value="UniProtKB-UniRule"/>
</dbReference>
<evidence type="ECO:0000256" key="1">
    <source>
        <dbReference type="HAMAP-Rule" id="MF_02238"/>
    </source>
</evidence>
<organism evidence="3 4">
    <name type="scientific">Rhodoferax sediminis</name>
    <dbReference type="NCBI Taxonomy" id="2509614"/>
    <lineage>
        <taxon>Bacteria</taxon>
        <taxon>Pseudomonadati</taxon>
        <taxon>Pseudomonadota</taxon>
        <taxon>Betaproteobacteria</taxon>
        <taxon>Burkholderiales</taxon>
        <taxon>Comamonadaceae</taxon>
        <taxon>Rhodoferax</taxon>
    </lineage>
</organism>
<dbReference type="AlphaFoldDB" id="A0A515DC10"/>
<gene>
    <name evidence="3" type="ORF">EUB48_11965</name>
</gene>
<dbReference type="Proteomes" id="UP000316798">
    <property type="component" value="Chromosome"/>
</dbReference>
<comment type="cofactor">
    <cofactor evidence="1">
        <name>a divalent metal cation</name>
        <dbReference type="ChEBI" id="CHEBI:60240"/>
    </cofactor>
</comment>
<feature type="binding site" evidence="1">
    <location>
        <position position="623"/>
    </location>
    <ligand>
        <name>Mg(2+)</name>
        <dbReference type="ChEBI" id="CHEBI:18420"/>
    </ligand>
</feature>
<name>A0A515DC10_9BURK</name>
<evidence type="ECO:0000313" key="4">
    <source>
        <dbReference type="Proteomes" id="UP000316798"/>
    </source>
</evidence>
<dbReference type="InterPro" id="IPR029068">
    <property type="entry name" value="Glyas_Bleomycin-R_OHBP_Dase"/>
</dbReference>
<keyword evidence="3" id="KW-0670">Pyruvate</keyword>
<dbReference type="HAMAP" id="MF_02238">
    <property type="entry name" value="DSD"/>
    <property type="match status" value="1"/>
</dbReference>
<dbReference type="EC" id="4.2.1.118" evidence="1"/>
<dbReference type="InterPro" id="IPR050312">
    <property type="entry name" value="IolE/XylAMocC-like"/>
</dbReference>
<dbReference type="InterPro" id="IPR043700">
    <property type="entry name" value="DSD"/>
</dbReference>
<keyword evidence="4" id="KW-1185">Reference proteome</keyword>
<feature type="binding site" evidence="1">
    <location>
        <position position="466"/>
    </location>
    <ligand>
        <name>Mg(2+)</name>
        <dbReference type="ChEBI" id="CHEBI:18420"/>
    </ligand>
</feature>
<dbReference type="Gene3D" id="3.10.180.10">
    <property type="entry name" value="2,3-Dihydroxybiphenyl 1,2-Dioxygenase, domain 1"/>
    <property type="match status" value="2"/>
</dbReference>
<dbReference type="InterPro" id="IPR013022">
    <property type="entry name" value="Xyl_isomerase-like_TIM-brl"/>
</dbReference>
<accession>A0A515DC10</accession>
<dbReference type="PANTHER" id="PTHR12110">
    <property type="entry name" value="HYDROXYPYRUVATE ISOMERASE"/>
    <property type="match status" value="1"/>
</dbReference>
<dbReference type="PANTHER" id="PTHR12110:SF21">
    <property type="entry name" value="XYLOSE ISOMERASE-LIKE TIM BARREL DOMAIN-CONTAINING PROTEIN"/>
    <property type="match status" value="1"/>
</dbReference>
<feature type="domain" description="VOC" evidence="2">
    <location>
        <begin position="463"/>
        <end position="614"/>
    </location>
</feature>
<dbReference type="RefSeq" id="WP_142819336.1">
    <property type="nucleotide sequence ID" value="NZ_CP035503.1"/>
</dbReference>
<dbReference type="OrthoDB" id="9780241at2"/>